<evidence type="ECO:0000256" key="1">
    <source>
        <dbReference type="SAM" id="MobiDB-lite"/>
    </source>
</evidence>
<dbReference type="InParanoid" id="A0A0C3DLW7"/>
<gene>
    <name evidence="2" type="ORF">SCLCIDRAFT_25763</name>
</gene>
<dbReference type="EMBL" id="KN822050">
    <property type="protein sequence ID" value="KIM61620.1"/>
    <property type="molecule type" value="Genomic_DNA"/>
</dbReference>
<protein>
    <submittedName>
        <fullName evidence="2">Uncharacterized protein</fullName>
    </submittedName>
</protein>
<proteinExistence type="predicted"/>
<reference evidence="3" key="2">
    <citation type="submission" date="2015-01" db="EMBL/GenBank/DDBJ databases">
        <title>Evolutionary Origins and Diversification of the Mycorrhizal Mutualists.</title>
        <authorList>
            <consortium name="DOE Joint Genome Institute"/>
            <consortium name="Mycorrhizal Genomics Consortium"/>
            <person name="Kohler A."/>
            <person name="Kuo A."/>
            <person name="Nagy L.G."/>
            <person name="Floudas D."/>
            <person name="Copeland A."/>
            <person name="Barry K.W."/>
            <person name="Cichocki N."/>
            <person name="Veneault-Fourrey C."/>
            <person name="LaButti K."/>
            <person name="Lindquist E.A."/>
            <person name="Lipzen A."/>
            <person name="Lundell T."/>
            <person name="Morin E."/>
            <person name="Murat C."/>
            <person name="Riley R."/>
            <person name="Ohm R."/>
            <person name="Sun H."/>
            <person name="Tunlid A."/>
            <person name="Henrissat B."/>
            <person name="Grigoriev I.V."/>
            <person name="Hibbett D.S."/>
            <person name="Martin F."/>
        </authorList>
    </citation>
    <scope>NUCLEOTIDE SEQUENCE [LARGE SCALE GENOMIC DNA]</scope>
    <source>
        <strain evidence="3">Foug A</strain>
    </source>
</reference>
<dbReference type="AlphaFoldDB" id="A0A0C3DLW7"/>
<reference evidence="2 3" key="1">
    <citation type="submission" date="2014-04" db="EMBL/GenBank/DDBJ databases">
        <authorList>
            <consortium name="DOE Joint Genome Institute"/>
            <person name="Kuo A."/>
            <person name="Kohler A."/>
            <person name="Nagy L.G."/>
            <person name="Floudas D."/>
            <person name="Copeland A."/>
            <person name="Barry K.W."/>
            <person name="Cichocki N."/>
            <person name="Veneault-Fourrey C."/>
            <person name="LaButti K."/>
            <person name="Lindquist E.A."/>
            <person name="Lipzen A."/>
            <person name="Lundell T."/>
            <person name="Morin E."/>
            <person name="Murat C."/>
            <person name="Sun H."/>
            <person name="Tunlid A."/>
            <person name="Henrissat B."/>
            <person name="Grigoriev I.V."/>
            <person name="Hibbett D.S."/>
            <person name="Martin F."/>
            <person name="Nordberg H.P."/>
            <person name="Cantor M.N."/>
            <person name="Hua S.X."/>
        </authorList>
    </citation>
    <scope>NUCLEOTIDE SEQUENCE [LARGE SCALE GENOMIC DNA]</scope>
    <source>
        <strain evidence="2 3">Foug A</strain>
    </source>
</reference>
<evidence type="ECO:0000313" key="2">
    <source>
        <dbReference type="EMBL" id="KIM61620.1"/>
    </source>
</evidence>
<evidence type="ECO:0000313" key="3">
    <source>
        <dbReference type="Proteomes" id="UP000053989"/>
    </source>
</evidence>
<organism evidence="2 3">
    <name type="scientific">Scleroderma citrinum Foug A</name>
    <dbReference type="NCBI Taxonomy" id="1036808"/>
    <lineage>
        <taxon>Eukaryota</taxon>
        <taxon>Fungi</taxon>
        <taxon>Dikarya</taxon>
        <taxon>Basidiomycota</taxon>
        <taxon>Agaricomycotina</taxon>
        <taxon>Agaricomycetes</taxon>
        <taxon>Agaricomycetidae</taxon>
        <taxon>Boletales</taxon>
        <taxon>Sclerodermatineae</taxon>
        <taxon>Sclerodermataceae</taxon>
        <taxon>Scleroderma</taxon>
    </lineage>
</organism>
<accession>A0A0C3DLW7</accession>
<dbReference type="HOGENOM" id="CLU_1595528_0_0_1"/>
<sequence length="167" mass="18753">MSPCPEIPTEHHNSCLEPRNDLSFVKFLDPSVNFLDPPAPSALMQPLKRGREPSPALSFSVLKDVDEKVQKKLKTGGSASDDVVSPTQDVNKPSGFSMDKQVRCSSQYTCLQTAEHVVWMKKAHTEKRRKQRGFGPVSSNQDQIHIMEDNGCPHYCLVDKYFVHKKG</sequence>
<name>A0A0C3DLW7_9AGAM</name>
<keyword evidence="3" id="KW-1185">Reference proteome</keyword>
<dbReference type="Proteomes" id="UP000053989">
    <property type="component" value="Unassembled WGS sequence"/>
</dbReference>
<feature type="region of interest" description="Disordered" evidence="1">
    <location>
        <begin position="74"/>
        <end position="96"/>
    </location>
</feature>